<dbReference type="InterPro" id="IPR049900">
    <property type="entry name" value="PKS_mFAS_DH"/>
</dbReference>
<name>A0ABR4PTI1_9HELO</name>
<keyword evidence="1" id="KW-0596">Phosphopantetheine</keyword>
<evidence type="ECO:0000259" key="8">
    <source>
        <dbReference type="PROSITE" id="PS50075"/>
    </source>
</evidence>
<feature type="active site" description="Proton donor; for dehydratase activity" evidence="6">
    <location>
        <position position="1504"/>
    </location>
</feature>
<dbReference type="SMART" id="SM00825">
    <property type="entry name" value="PKS_KS"/>
    <property type="match status" value="1"/>
</dbReference>
<accession>A0ABR4PTI1</accession>
<dbReference type="InterPro" id="IPR013120">
    <property type="entry name" value="FAR_NAD-bd"/>
</dbReference>
<dbReference type="EMBL" id="JBFCZG010000001">
    <property type="protein sequence ID" value="KAL3426664.1"/>
    <property type="molecule type" value="Genomic_DNA"/>
</dbReference>
<organism evidence="11 12">
    <name type="scientific">Phlyctema vagabunda</name>
    <dbReference type="NCBI Taxonomy" id="108571"/>
    <lineage>
        <taxon>Eukaryota</taxon>
        <taxon>Fungi</taxon>
        <taxon>Dikarya</taxon>
        <taxon>Ascomycota</taxon>
        <taxon>Pezizomycotina</taxon>
        <taxon>Leotiomycetes</taxon>
        <taxon>Helotiales</taxon>
        <taxon>Dermateaceae</taxon>
        <taxon>Phlyctema</taxon>
    </lineage>
</organism>
<dbReference type="PROSITE" id="PS00012">
    <property type="entry name" value="PHOSPHOPANTETHEINE"/>
    <property type="match status" value="1"/>
</dbReference>
<dbReference type="SUPFAM" id="SSF47336">
    <property type="entry name" value="ACP-like"/>
    <property type="match status" value="2"/>
</dbReference>
<dbReference type="InterPro" id="IPR041068">
    <property type="entry name" value="HTH_51"/>
</dbReference>
<feature type="active site" description="Proton acceptor; for dehydratase activity" evidence="6">
    <location>
        <position position="1321"/>
    </location>
</feature>
<dbReference type="Pfam" id="PF08242">
    <property type="entry name" value="Methyltransf_12"/>
    <property type="match status" value="1"/>
</dbReference>
<dbReference type="PROSITE" id="PS52004">
    <property type="entry name" value="KS3_2"/>
    <property type="match status" value="1"/>
</dbReference>
<dbReference type="InterPro" id="IPR036291">
    <property type="entry name" value="NAD(P)-bd_dom_sf"/>
</dbReference>
<dbReference type="PANTHER" id="PTHR45681:SF6">
    <property type="entry name" value="POLYKETIDE SYNTHASE 37"/>
    <property type="match status" value="1"/>
</dbReference>
<dbReference type="Pfam" id="PF00698">
    <property type="entry name" value="Acyl_transf_1"/>
    <property type="match status" value="1"/>
</dbReference>
<dbReference type="InterPro" id="IPR029063">
    <property type="entry name" value="SAM-dependent_MTases_sf"/>
</dbReference>
<evidence type="ECO:0000256" key="3">
    <source>
        <dbReference type="ARBA" id="ARBA00022679"/>
    </source>
</evidence>
<dbReference type="SMART" id="SM00823">
    <property type="entry name" value="PKS_PP"/>
    <property type="match status" value="2"/>
</dbReference>
<dbReference type="InterPro" id="IPR050444">
    <property type="entry name" value="Polyketide_Synthase"/>
</dbReference>
<dbReference type="PROSITE" id="PS50075">
    <property type="entry name" value="CARRIER"/>
    <property type="match status" value="2"/>
</dbReference>
<protein>
    <submittedName>
        <fullName evidence="11">Iterative polyketide synthase CazM 11</fullName>
    </submittedName>
</protein>
<dbReference type="InterPro" id="IPR016035">
    <property type="entry name" value="Acyl_Trfase/lysoPLipase"/>
</dbReference>
<dbReference type="Gene3D" id="3.40.50.720">
    <property type="entry name" value="NAD(P)-binding Rossmann-like Domain"/>
    <property type="match status" value="1"/>
</dbReference>
<evidence type="ECO:0000313" key="11">
    <source>
        <dbReference type="EMBL" id="KAL3426664.1"/>
    </source>
</evidence>
<dbReference type="Pfam" id="PF07993">
    <property type="entry name" value="NAD_binding_4"/>
    <property type="match status" value="1"/>
</dbReference>
<dbReference type="InterPro" id="IPR036736">
    <property type="entry name" value="ACP-like_sf"/>
</dbReference>
<evidence type="ECO:0000313" key="12">
    <source>
        <dbReference type="Proteomes" id="UP001629113"/>
    </source>
</evidence>
<keyword evidence="2" id="KW-0597">Phosphoprotein</keyword>
<dbReference type="Gene3D" id="3.40.366.10">
    <property type="entry name" value="Malonyl-Coenzyme A Acyl Carrier Protein, domain 2"/>
    <property type="match status" value="3"/>
</dbReference>
<evidence type="ECO:0000259" key="9">
    <source>
        <dbReference type="PROSITE" id="PS52004"/>
    </source>
</evidence>
<dbReference type="InterPro" id="IPR014043">
    <property type="entry name" value="Acyl_transferase_dom"/>
</dbReference>
<feature type="region of interest" description="Disordered" evidence="7">
    <location>
        <begin position="1741"/>
        <end position="1766"/>
    </location>
</feature>
<keyword evidence="3" id="KW-0808">Transferase</keyword>
<dbReference type="Gene3D" id="3.40.47.10">
    <property type="match status" value="1"/>
</dbReference>
<feature type="domain" description="Carrier" evidence="8">
    <location>
        <begin position="1770"/>
        <end position="1844"/>
    </location>
</feature>
<dbReference type="PROSITE" id="PS52019">
    <property type="entry name" value="PKS_MFAS_DH"/>
    <property type="match status" value="1"/>
</dbReference>
<keyword evidence="12" id="KW-1185">Reference proteome</keyword>
<dbReference type="InterPro" id="IPR009081">
    <property type="entry name" value="PP-bd_ACP"/>
</dbReference>
<dbReference type="Gene3D" id="3.40.50.150">
    <property type="entry name" value="Vaccinia Virus protein VP39"/>
    <property type="match status" value="1"/>
</dbReference>
<sequence>MVTNTIIPSKGSTVLLFGPQALSFDEAAFHHLRDVVVNTPEHNWILEAISSLPQALEKIISHFPEIKNQHSLYLLQDLYKWFESGNISQDATKLPNILLSPLVVLAQLTQYSSYLQLANPESTEAEDLYQKINASAETIGFCTGILSAFAVSSSNNKANFTKYGAVALRLAMLIGIVVDAQESSTKSGASGSFSAMWNSPEGQEGLLSVLKSFPEAYISVNYDENRATITTTAASSSKIQEQLKTVGNVTAEVNLHGRFHSQCYQDIIQDLIAFSDKHEEFQFPDATELVIPTRSNAGGEFVSDVKLHHEALRSILIAPPQWFKTFSTIRTSSLSDKSATVVTFGPERCVPPSLVKGLTSQVVHFADVKVKAVPEPERTYSDNDIAVVGMSCKVPGADGLEEFWDLLCEGKSQHQEVPKERFGFETVFRDVDPKRKWFGNFLEDYDKFDHKFFKKSPREIASTDPQQRLILQIAYQAVEQSGYFQSKKPDTRVGCYVGVCACDYDNNIACHAPNAFSATGNLKGFIAGKVSHYFGWTGPGLTIDTACSSSAVAVHQACRAILSGECTAALAGGTHVMTSPLWFQNLAGASFLSLTGQCKPFDAKADGYCRGEGVAAVFLKKMSAAIADGDQILGSIAATGVQQNQNCTPIFVPNAPSLSDLFRVVTKQAGLTPSQIGVVEAHGTGTSVGDPAEYESIRRVLGGPNRPAPLVLSSVKGLVGHIECTSGIVSLIKVLLMIHHGMVPPQASFSKISPGIKSSPADQMEIPTSLQPWKDSYRAALINNYGASGSNASMVVTQAPSVAVSTKKLPASSKQIFWLPGLDDRALKAYTSTFRKFLHDKRNVGKDFSISNLAFNISRQSNRLLDRALLLSATSVEDLEQKLVSFELGKPEVASVALPKARPVVLCFGGQISTFVGLDRQIYDNLNVFRKHLDHCDTVCHSIGVSSIFPGIFDRTAIPDPVKLQTMLFAMQYSCAKTWIESGVEPVTVVGHSFGELTALCIAGTLSLDHALKMIVGRATVIRDSWGSDRGAMMVVEADLSAVKTLLELANKTNETKDCATIACYNGPRSFTLAGSTASIDAVAETVTSTPTFFSMRTKRLNVSNAFHSALVESITSELEESAKYIVFKEPFIPVERATELASDDKLTSKFVANHMRDAVYFDHAIQRIAKKYPSAIFLEAGSNSTVTSVASRALGSPVSSHFQAVNITSDNSLDNLSDATLNLWKAGLNVNFWGHSSSQTTEYSPLLLPAYQFDKIRHWMELKAPPKLIAAAPTPQIETPAETIPTTLLTFVGFQDSSDRRARFRINTMIPQYHQIMEAHLIAQTAAICPATVQFELAIEALKSIHPEVVSSGFAPQIHGVDNQSPLCSDATRCVWLDLETLPSHAKAWSFKITSTGTQRGSVETTHTTGELICYAVDDPKIKFEFARYERLVKHQRCLDILNSSDADDIIQGRNIYKTFSEIVDYGPEFRGLTKLVGKGKESAGHVVMKYNSDTWLDAHLSDSFCQVGGIWVNCMTDRAPSDMFIANGIEQWMRSPELLQHENRPAVWDVFAYHHRPSEKAFLTDVFIFDPTTGALLEMILGISYVKVSKASMSKVLFRLTVGDAQTSGKKAAPSSASKVPAFIPAAAPQQTFKIAKAPKAIKAPKPKKEKSQSSRPDITPQIMSILCELSGLDLNEIKPDDNLANIGIDSLMGMEMAKELEGAFKISLSDEQLMAVTDIPSLMQCINSALGPVTDIVKEEEEEEDSESESEDESSSAVSEPDTVISSVDDADILEFLIDFLGVDKSDLTPSTFLRDLGVDSLLSTELRADLSSKFGCEIDEHIAIEELTVDELSQKVNGPTKPVKTPKVKVPKSKSSVLTPATSTGTLSPATGGNLVLPASTVIEAFAETKALTDKFIENYKCTDYVDTIMPAQTEMCIVLTLEAFEELGCPIRSATVGQKFPRVKYLPEHKLLVDYLYLMVEKESRVIEIVGDEIVRTSVPAPVKSSEAILQDLLAEFPDHSTANKLTHYAGANLGQVLSGKTDGIKLIFGSEKGRELVGGLYGDWPVNKLFYKQMEDFLTRLVSKLPMQDGPLKILEMGAGTGGTTKWLVPLLSSLNVPVEYTFTDLAPSFVAAARKRFKPYPFMKFKTHDIEQVPVDELLGTQHIIVASNAVHATHSLEVSTANIRKALRPDGFLMMLEMTGTLYWVDMIFGLFEGWWLFDDGRVHAVTHESRWKKDLQAVGYGHVDWTDGERAENKIEKLIIALASGTRYENTTAPLKPIVLSTDCEARQVAVNAYVKKYTEGFVATAKSSPISTGQSVLITGATGSLGCYLVAHFSKLPEIKSIICLNRRSNKDPKQRQLESLTSKGINLSQAGLAKLTVFESDMTKPLLGLPVNDYTKLLKTVDHVVHNAWLMNAKLPLKGFESQFKIMRNLIDFANGASSYLGTKFSFQFISSIATVGHYPVWTGQKSVPEERMTIESILPNGYGDAKYICELMLDDTLHKFPQQFRTMSVRLGQVAGSTTSGYWNPIEHLSFLWKSSQTLNALPRFDGLLSWTPVDLVAGTLSDIVLANNTPFPIYHIDNPVRQPWSEMMPVLADALDIPQSNLIPYTDWVQRVRDHPSCVGDVDNPAIKLIDFLDDNFIRMSCGGLLLDTEKSRMHSKTLSNVGPVSGDIARKFVQSWKDMGFLS</sequence>
<keyword evidence="4" id="KW-0511">Multifunctional enzyme</keyword>
<dbReference type="InterPro" id="IPR032088">
    <property type="entry name" value="SAT"/>
</dbReference>
<dbReference type="InterPro" id="IPR042104">
    <property type="entry name" value="PKS_dehydratase_sf"/>
</dbReference>
<dbReference type="InterPro" id="IPR001227">
    <property type="entry name" value="Ac_transferase_dom_sf"/>
</dbReference>
<reference evidence="11 12" key="1">
    <citation type="submission" date="2024-06" db="EMBL/GenBank/DDBJ databases">
        <title>Complete genome of Phlyctema vagabunda strain 19-DSS-EL-015.</title>
        <authorList>
            <person name="Fiorenzani C."/>
        </authorList>
    </citation>
    <scope>NUCLEOTIDE SEQUENCE [LARGE SCALE GENOMIC DNA]</scope>
    <source>
        <strain evidence="11 12">19-DSS-EL-015</strain>
    </source>
</reference>
<dbReference type="InterPro" id="IPR014030">
    <property type="entry name" value="Ketoacyl_synth_N"/>
</dbReference>
<dbReference type="SUPFAM" id="SSF53901">
    <property type="entry name" value="Thiolase-like"/>
    <property type="match status" value="1"/>
</dbReference>
<dbReference type="SUPFAM" id="SSF51735">
    <property type="entry name" value="NAD(P)-binding Rossmann-fold domains"/>
    <property type="match status" value="1"/>
</dbReference>
<dbReference type="PANTHER" id="PTHR45681">
    <property type="entry name" value="POLYKETIDE SYNTHASE 44-RELATED"/>
    <property type="match status" value="1"/>
</dbReference>
<dbReference type="InterPro" id="IPR006162">
    <property type="entry name" value="Ppantetheine_attach_site"/>
</dbReference>
<dbReference type="Pfam" id="PF02801">
    <property type="entry name" value="Ketoacyl-synt_C"/>
    <property type="match status" value="1"/>
</dbReference>
<proteinExistence type="predicted"/>
<evidence type="ECO:0000256" key="7">
    <source>
        <dbReference type="SAM" id="MobiDB-lite"/>
    </source>
</evidence>
<dbReference type="InterPro" id="IPR013217">
    <property type="entry name" value="Methyltransf_12"/>
</dbReference>
<evidence type="ECO:0000256" key="2">
    <source>
        <dbReference type="ARBA" id="ARBA00022553"/>
    </source>
</evidence>
<feature type="compositionally biased region" description="Acidic residues" evidence="7">
    <location>
        <begin position="1741"/>
        <end position="1757"/>
    </location>
</feature>
<feature type="domain" description="Ketosynthase family 3 (KS3)" evidence="9">
    <location>
        <begin position="382"/>
        <end position="798"/>
    </location>
</feature>
<dbReference type="InterPro" id="IPR020806">
    <property type="entry name" value="PKS_PP-bd"/>
</dbReference>
<keyword evidence="5" id="KW-0012">Acyltransferase</keyword>
<dbReference type="Gene3D" id="1.10.1200.10">
    <property type="entry name" value="ACP-like"/>
    <property type="match status" value="2"/>
</dbReference>
<evidence type="ECO:0000259" key="10">
    <source>
        <dbReference type="PROSITE" id="PS52019"/>
    </source>
</evidence>
<comment type="caution">
    <text evidence="11">The sequence shown here is derived from an EMBL/GenBank/DDBJ whole genome shotgun (WGS) entry which is preliminary data.</text>
</comment>
<dbReference type="Gene3D" id="3.30.70.3290">
    <property type="match status" value="1"/>
</dbReference>
<dbReference type="InterPro" id="IPR014031">
    <property type="entry name" value="Ketoacyl_synth_C"/>
</dbReference>
<evidence type="ECO:0000256" key="5">
    <source>
        <dbReference type="ARBA" id="ARBA00023315"/>
    </source>
</evidence>
<evidence type="ECO:0000256" key="4">
    <source>
        <dbReference type="ARBA" id="ARBA00023268"/>
    </source>
</evidence>
<dbReference type="Pfam" id="PF00109">
    <property type="entry name" value="ketoacyl-synt"/>
    <property type="match status" value="1"/>
</dbReference>
<evidence type="ECO:0000256" key="1">
    <source>
        <dbReference type="ARBA" id="ARBA00022450"/>
    </source>
</evidence>
<dbReference type="InterPro" id="IPR016039">
    <property type="entry name" value="Thiolase-like"/>
</dbReference>
<dbReference type="SUPFAM" id="SSF52151">
    <property type="entry name" value="FabD/lysophospholipase-like"/>
    <property type="match status" value="1"/>
</dbReference>
<dbReference type="Proteomes" id="UP001629113">
    <property type="component" value="Unassembled WGS sequence"/>
</dbReference>
<feature type="domain" description="Carrier" evidence="8">
    <location>
        <begin position="1656"/>
        <end position="1733"/>
    </location>
</feature>
<dbReference type="SUPFAM" id="SSF53335">
    <property type="entry name" value="S-adenosyl-L-methionine-dependent methyltransferases"/>
    <property type="match status" value="1"/>
</dbReference>
<dbReference type="Pfam" id="PF00550">
    <property type="entry name" value="PP-binding"/>
    <property type="match status" value="2"/>
</dbReference>
<dbReference type="InterPro" id="IPR020841">
    <property type="entry name" value="PKS_Beta-ketoAc_synthase_dom"/>
</dbReference>
<dbReference type="CDD" id="cd00833">
    <property type="entry name" value="PKS"/>
    <property type="match status" value="1"/>
</dbReference>
<dbReference type="InterPro" id="IPR016036">
    <property type="entry name" value="Malonyl_transacylase_ACP-bd"/>
</dbReference>
<dbReference type="Gene3D" id="3.10.129.110">
    <property type="entry name" value="Polyketide synthase dehydratase"/>
    <property type="match status" value="1"/>
</dbReference>
<dbReference type="Pfam" id="PF16073">
    <property type="entry name" value="SAT"/>
    <property type="match status" value="1"/>
</dbReference>
<dbReference type="SMART" id="SM00827">
    <property type="entry name" value="PKS_AT"/>
    <property type="match status" value="1"/>
</dbReference>
<feature type="region of interest" description="N-terminal hotdog fold" evidence="6">
    <location>
        <begin position="1286"/>
        <end position="1420"/>
    </location>
</feature>
<dbReference type="Pfam" id="PF18558">
    <property type="entry name" value="HTH_51"/>
    <property type="match status" value="1"/>
</dbReference>
<evidence type="ECO:0000256" key="6">
    <source>
        <dbReference type="PROSITE-ProRule" id="PRU01363"/>
    </source>
</evidence>
<feature type="region of interest" description="C-terminal hotdog fold" evidence="6">
    <location>
        <begin position="1448"/>
        <end position="1596"/>
    </location>
</feature>
<dbReference type="SUPFAM" id="SSF55048">
    <property type="entry name" value="Probable ACP-binding domain of malonyl-CoA ACP transacylase"/>
    <property type="match status" value="1"/>
</dbReference>
<gene>
    <name evidence="11" type="ORF">PVAG01_00173</name>
</gene>
<feature type="domain" description="PKS/mFAS DH" evidence="10">
    <location>
        <begin position="1286"/>
        <end position="1596"/>
    </location>
</feature>